<dbReference type="InterPro" id="IPR010319">
    <property type="entry name" value="Transglutaminase-like_Cys_pept"/>
</dbReference>
<comment type="caution">
    <text evidence="1">The sequence shown here is derived from an EMBL/GenBank/DDBJ whole genome shotgun (WGS) entry which is preliminary data.</text>
</comment>
<dbReference type="Gene3D" id="3.10.620.30">
    <property type="match status" value="1"/>
</dbReference>
<gene>
    <name evidence="1" type="ORF">LCGC14_0328480</name>
</gene>
<proteinExistence type="predicted"/>
<evidence type="ECO:0000313" key="1">
    <source>
        <dbReference type="EMBL" id="KKN80528.1"/>
    </source>
</evidence>
<sequence>MPKFFSKMVVGLGFLTVAFSATSASAQSSAMITTGITSQPIGHYEFCKRYPGTCQPNASVGVVSLTRAMWTKLVEVNNAVNSSIFPRTDQDMYGVPEVWSYPTVQGDCEDYVLLKQYMLQREGVPASALLITVLRQSNGEGHAVLTVRTDQGDYVLDNLDDRVLAWSDTDYEYLKRQSERDAGKWLAIADDRNILVGSVR</sequence>
<protein>
    <recommendedName>
        <fullName evidence="2">Transglutaminase-like domain-containing protein</fullName>
    </recommendedName>
</protein>
<dbReference type="Pfam" id="PF06035">
    <property type="entry name" value="Peptidase_C93"/>
    <property type="match status" value="1"/>
</dbReference>
<evidence type="ECO:0008006" key="2">
    <source>
        <dbReference type="Google" id="ProtNLM"/>
    </source>
</evidence>
<reference evidence="1" key="1">
    <citation type="journal article" date="2015" name="Nature">
        <title>Complex archaea that bridge the gap between prokaryotes and eukaryotes.</title>
        <authorList>
            <person name="Spang A."/>
            <person name="Saw J.H."/>
            <person name="Jorgensen S.L."/>
            <person name="Zaremba-Niedzwiedzka K."/>
            <person name="Martijn J."/>
            <person name="Lind A.E."/>
            <person name="van Eijk R."/>
            <person name="Schleper C."/>
            <person name="Guy L."/>
            <person name="Ettema T.J."/>
        </authorList>
    </citation>
    <scope>NUCLEOTIDE SEQUENCE</scope>
</reference>
<dbReference type="EMBL" id="LAZR01000229">
    <property type="protein sequence ID" value="KKN80528.1"/>
    <property type="molecule type" value="Genomic_DNA"/>
</dbReference>
<organism evidence="1">
    <name type="scientific">marine sediment metagenome</name>
    <dbReference type="NCBI Taxonomy" id="412755"/>
    <lineage>
        <taxon>unclassified sequences</taxon>
        <taxon>metagenomes</taxon>
        <taxon>ecological metagenomes</taxon>
    </lineage>
</organism>
<dbReference type="PANTHER" id="PTHR39327:SF1">
    <property type="entry name" value="BLR5470 PROTEIN"/>
    <property type="match status" value="1"/>
</dbReference>
<dbReference type="PANTHER" id="PTHR39327">
    <property type="match status" value="1"/>
</dbReference>
<dbReference type="AlphaFoldDB" id="A0A0F9WP95"/>
<name>A0A0F9WP95_9ZZZZ</name>
<accession>A0A0F9WP95</accession>